<feature type="transmembrane region" description="Helical" evidence="5">
    <location>
        <begin position="451"/>
        <end position="473"/>
    </location>
</feature>
<feature type="transmembrane region" description="Helical" evidence="5">
    <location>
        <begin position="620"/>
        <end position="642"/>
    </location>
</feature>
<sequence>MSSSKSAVFNNVNTWKPKIASFLGQNCFCDEICDHFNDCCWDYQHQKEPSASNLLPPKYVFSCLMIPEIKYGSPFLIVNKCPSNWNDSPVSKMCETPRLDNFMEQVYVTDNKTNVHFRNTYCALCNSVTDYLFWKPELMCKEDFHPDNASKTPSTRDCAFRFLPPWPNVTYRACNQYGIIDACRKANNSANMSVVSKCSNGGYAVVYGGMDAYKNIHCALCNGVDENILQCDPIKLGSSTFEFKKDKESLYSYRLLVDLDIAVGKRDGDFIEYKSRCSADELYDPFENQCRTIFCPEPFVPKSGKCIIIQDSPEEITPSLTDSFANQTYLYVSLKSGEFEVLPDKSLRVLSTGQVLNETDYLIDGNQTFVRADIFEQRNGYTPMFTNEEVTFTLTGGILSLSALLVNFVIYSCFRQLRNTPGKMLMSLIAALFVANFLFLVSSAFEIVSELCIAVAIAMHYFFLASFCWMNIMDFDLWWTFSRQFTVTTSDGKSSKRFYFYSAYAWTLPLLIVVTAVSVNFAKIDTNFRYWQPNYGADVCWIKNREAMIMFFIGPLLIFKLFDIVAFATTSVHIYRARKQSAMVQKKNSKCKFLIYIKLSLIMGLTWVFAFISNMAQIPFLWYVFIFLNTLQGVFICLCFVCTKKVFRLISKNAVTRQLSRRKKPVVLISINTSKSQSGKTLQTSLPESPHDSV</sequence>
<dbReference type="PANTHER" id="PTHR45902">
    <property type="entry name" value="LATROPHILIN RECEPTOR-LIKE PROTEIN A"/>
    <property type="match status" value="1"/>
</dbReference>
<dbReference type="PANTHER" id="PTHR45902:SF4">
    <property type="entry name" value="G-PROTEIN COUPLED RECEPTORS FAMILY 2 PROFILE 2 DOMAIN-CONTAINING PROTEIN"/>
    <property type="match status" value="1"/>
</dbReference>
<evidence type="ECO:0000259" key="6">
    <source>
        <dbReference type="PROSITE" id="PS50261"/>
    </source>
</evidence>
<evidence type="ECO:0000256" key="1">
    <source>
        <dbReference type="ARBA" id="ARBA00004141"/>
    </source>
</evidence>
<evidence type="ECO:0000256" key="2">
    <source>
        <dbReference type="ARBA" id="ARBA00022692"/>
    </source>
</evidence>
<dbReference type="PROSITE" id="PS50261">
    <property type="entry name" value="G_PROTEIN_RECEP_F2_4"/>
    <property type="match status" value="1"/>
</dbReference>
<keyword evidence="8" id="KW-1185">Reference proteome</keyword>
<dbReference type="GO" id="GO:0007166">
    <property type="term" value="P:cell surface receptor signaling pathway"/>
    <property type="evidence" value="ECO:0007669"/>
    <property type="project" value="InterPro"/>
</dbReference>
<keyword evidence="4 5" id="KW-0472">Membrane</keyword>
<proteinExistence type="predicted"/>
<reference evidence="7" key="1">
    <citation type="journal article" date="2021" name="Genome Biol. Evol.">
        <title>A High-Quality Reference Genome for a Parasitic Bivalve with Doubly Uniparental Inheritance (Bivalvia: Unionida).</title>
        <authorList>
            <person name="Smith C.H."/>
        </authorList>
    </citation>
    <scope>NUCLEOTIDE SEQUENCE</scope>
    <source>
        <strain evidence="7">CHS0354</strain>
    </source>
</reference>
<reference evidence="7" key="2">
    <citation type="journal article" date="2021" name="Genome Biol. Evol.">
        <title>Developing a high-quality reference genome for a parasitic bivalve with doubly uniparental inheritance (Bivalvia: Unionida).</title>
        <authorList>
            <person name="Smith C.H."/>
        </authorList>
    </citation>
    <scope>NUCLEOTIDE SEQUENCE</scope>
    <source>
        <strain evidence="7">CHS0354</strain>
        <tissue evidence="7">Mantle</tissue>
    </source>
</reference>
<evidence type="ECO:0000313" key="8">
    <source>
        <dbReference type="Proteomes" id="UP001195483"/>
    </source>
</evidence>
<dbReference type="PRINTS" id="PR00249">
    <property type="entry name" value="GPCRSECRETIN"/>
</dbReference>
<dbReference type="Proteomes" id="UP001195483">
    <property type="component" value="Unassembled WGS sequence"/>
</dbReference>
<feature type="transmembrane region" description="Helical" evidence="5">
    <location>
        <begin position="548"/>
        <end position="572"/>
    </location>
</feature>
<dbReference type="InterPro" id="IPR036024">
    <property type="entry name" value="Somatomedin_B-like_dom_sf"/>
</dbReference>
<keyword evidence="3 5" id="KW-1133">Transmembrane helix</keyword>
<dbReference type="Pfam" id="PF00002">
    <property type="entry name" value="7tm_2"/>
    <property type="match status" value="1"/>
</dbReference>
<evidence type="ECO:0000313" key="7">
    <source>
        <dbReference type="EMBL" id="KAK3589772.1"/>
    </source>
</evidence>
<dbReference type="InterPro" id="IPR053231">
    <property type="entry name" value="GPCR_LN-TM7"/>
</dbReference>
<feature type="transmembrane region" description="Helical" evidence="5">
    <location>
        <begin position="425"/>
        <end position="445"/>
    </location>
</feature>
<feature type="domain" description="G-protein coupled receptors family 2 profile 2" evidence="6">
    <location>
        <begin position="389"/>
        <end position="644"/>
    </location>
</feature>
<evidence type="ECO:0000256" key="3">
    <source>
        <dbReference type="ARBA" id="ARBA00022989"/>
    </source>
</evidence>
<dbReference type="Gene3D" id="1.20.1070.10">
    <property type="entry name" value="Rhodopsin 7-helix transmembrane proteins"/>
    <property type="match status" value="1"/>
</dbReference>
<feature type="transmembrane region" description="Helical" evidence="5">
    <location>
        <begin position="593"/>
        <end position="614"/>
    </location>
</feature>
<dbReference type="AlphaFoldDB" id="A0AAE0VUK9"/>
<comment type="subcellular location">
    <subcellularLocation>
        <location evidence="1">Membrane</location>
        <topology evidence="1">Multi-pass membrane protein</topology>
    </subcellularLocation>
</comment>
<keyword evidence="2 5" id="KW-0812">Transmembrane</keyword>
<dbReference type="EMBL" id="JAEAOA010001293">
    <property type="protein sequence ID" value="KAK3589772.1"/>
    <property type="molecule type" value="Genomic_DNA"/>
</dbReference>
<feature type="transmembrane region" description="Helical" evidence="5">
    <location>
        <begin position="498"/>
        <end position="522"/>
    </location>
</feature>
<dbReference type="InterPro" id="IPR017981">
    <property type="entry name" value="GPCR_2-like_7TM"/>
</dbReference>
<accession>A0AAE0VUK9</accession>
<protein>
    <recommendedName>
        <fullName evidence="6">G-protein coupled receptors family 2 profile 2 domain-containing protein</fullName>
    </recommendedName>
</protein>
<comment type="caution">
    <text evidence="7">The sequence shown here is derived from an EMBL/GenBank/DDBJ whole genome shotgun (WGS) entry which is preliminary data.</text>
</comment>
<gene>
    <name evidence="7" type="ORF">CHS0354_021104</name>
</gene>
<dbReference type="CDD" id="cd15039">
    <property type="entry name" value="7tmB3_Methuselah-like"/>
    <property type="match status" value="1"/>
</dbReference>
<evidence type="ECO:0000256" key="5">
    <source>
        <dbReference type="SAM" id="Phobius"/>
    </source>
</evidence>
<dbReference type="SUPFAM" id="SSF90188">
    <property type="entry name" value="Somatomedin B domain"/>
    <property type="match status" value="1"/>
</dbReference>
<feature type="transmembrane region" description="Helical" evidence="5">
    <location>
        <begin position="392"/>
        <end position="413"/>
    </location>
</feature>
<reference evidence="7" key="3">
    <citation type="submission" date="2023-05" db="EMBL/GenBank/DDBJ databases">
        <authorList>
            <person name="Smith C.H."/>
        </authorList>
    </citation>
    <scope>NUCLEOTIDE SEQUENCE</scope>
    <source>
        <strain evidence="7">CHS0354</strain>
        <tissue evidence="7">Mantle</tissue>
    </source>
</reference>
<dbReference type="InterPro" id="IPR000832">
    <property type="entry name" value="GPCR_2_secretin-like"/>
</dbReference>
<name>A0AAE0VUK9_9BIVA</name>
<evidence type="ECO:0000256" key="4">
    <source>
        <dbReference type="ARBA" id="ARBA00023136"/>
    </source>
</evidence>
<organism evidence="7 8">
    <name type="scientific">Potamilus streckersoni</name>
    <dbReference type="NCBI Taxonomy" id="2493646"/>
    <lineage>
        <taxon>Eukaryota</taxon>
        <taxon>Metazoa</taxon>
        <taxon>Spiralia</taxon>
        <taxon>Lophotrochozoa</taxon>
        <taxon>Mollusca</taxon>
        <taxon>Bivalvia</taxon>
        <taxon>Autobranchia</taxon>
        <taxon>Heteroconchia</taxon>
        <taxon>Palaeoheterodonta</taxon>
        <taxon>Unionida</taxon>
        <taxon>Unionoidea</taxon>
        <taxon>Unionidae</taxon>
        <taxon>Ambleminae</taxon>
        <taxon>Lampsilini</taxon>
        <taxon>Potamilus</taxon>
    </lineage>
</organism>
<dbReference type="GO" id="GO:0004930">
    <property type="term" value="F:G protein-coupled receptor activity"/>
    <property type="evidence" value="ECO:0007669"/>
    <property type="project" value="InterPro"/>
</dbReference>
<dbReference type="GO" id="GO:0016020">
    <property type="term" value="C:membrane"/>
    <property type="evidence" value="ECO:0007669"/>
    <property type="project" value="UniProtKB-SubCell"/>
</dbReference>